<dbReference type="PROSITE" id="PS50082">
    <property type="entry name" value="WD_REPEATS_2"/>
    <property type="match status" value="2"/>
</dbReference>
<dbReference type="Pfam" id="PF08145">
    <property type="entry name" value="BOP1NT"/>
    <property type="match status" value="1"/>
</dbReference>
<dbReference type="InterPro" id="IPR036322">
    <property type="entry name" value="WD40_repeat_dom_sf"/>
</dbReference>
<feature type="region of interest" description="Disordered" evidence="8">
    <location>
        <begin position="32"/>
        <end position="219"/>
    </location>
</feature>
<dbReference type="SUPFAM" id="SSF50978">
    <property type="entry name" value="WD40 repeat-like"/>
    <property type="match status" value="1"/>
</dbReference>
<keyword evidence="3 7" id="KW-0853">WD repeat</keyword>
<name>A0A8B7NLT2_HYAAZ</name>
<dbReference type="GO" id="GO:0043021">
    <property type="term" value="F:ribonucleoprotein complex binding"/>
    <property type="evidence" value="ECO:0007669"/>
    <property type="project" value="UniProtKB-UniRule"/>
</dbReference>
<feature type="compositionally biased region" description="Acidic residues" evidence="8">
    <location>
        <begin position="131"/>
        <end position="178"/>
    </location>
</feature>
<sequence length="845" mass="96736">MSRKRKIVQEAPSSSILKFDEDLDLLGILDEDDDEEEDRLQQKSFTKLGLHGLDDGPDTSDPYYYEDKDNLHKEVAFYKSSKKQTKSKNSTEIKTTKKKDKKGKSKSVPDSVEEDKIEDANKSDNDKKDDDVDDSDDDEHASESSDDEDIFSSDGLDDESDNSDEDSDEKDSDDEDEGYAEKPSDDGDSSAVAEEIITDGVRASKQLPDEYADNDSSDEEEIMNTIGNVPTEWYDECDHIGFDHTGQKIYKPDRGDGLDAFLRRIEDPNYMRTVVDRLTGQDVVLVDDDLELIQRLVKAQVPSAQYNLYEPFMDLYSHEVMETPLSGRPEHKRSFLPSRSEREKISRMVHNIKQNLIHKHQRPKRYQAYDLWKSDHIPVPMRRRLNPKYKAPPCKLPTNSNSYNPPPEFLPTKFQLDWIKSKHVRQRAEIWARLPKKYNSLRLVPNHRTYVMDVFNRCLDLYMSSRFAYKKIIGTSKDLLPDLPRPRDLRPFPTREALQFLGHKSVVRALAVHPLGKILATGSDDHTVKIWEISSGRCIRTLDVGDAVTCLQWNPNSRVLVLAVCVGSCVVMINPESYLTEAAVVTRTNALFMVPPEQGDYEVNKKVQRAVTWATPSSDERQMGYRVVLKHLCPVQQIVWHPQGDYFATLQREAKSSSVIIHQLSRHRSQIPFSKSAIKVTAMSFHPKKAYFYICCQGRVRVYSLLQKKLIRLIRTSSSSEWISSIAVHPSGEHFIIGSHGKRLTWYEMEATNRPYTLRYHHGAVRSVAYHNKYPLMASAADDGRVIVAHAMVYNDWIKDPLIVPVKELRSHAFLDGVCVLQLCWHPCNPVLFTAGADGTVRLWQ</sequence>
<evidence type="ECO:0000256" key="8">
    <source>
        <dbReference type="SAM" id="MobiDB-lite"/>
    </source>
</evidence>
<dbReference type="SMART" id="SM00320">
    <property type="entry name" value="WD40"/>
    <property type="match status" value="6"/>
</dbReference>
<dbReference type="AlphaFoldDB" id="A0A8B7NLT2"/>
<feature type="repeat" description="WD" evidence="7">
    <location>
        <begin position="820"/>
        <end position="845"/>
    </location>
</feature>
<keyword evidence="1 6" id="KW-0690">Ribosome biogenesis</keyword>
<dbReference type="InterPro" id="IPR028598">
    <property type="entry name" value="BOP1/Erb1"/>
</dbReference>
<accession>A0A8B7NLT2</accession>
<evidence type="ECO:0000313" key="11">
    <source>
        <dbReference type="RefSeq" id="XP_018014630.1"/>
    </source>
</evidence>
<dbReference type="OrthoDB" id="5571054at2759"/>
<feature type="compositionally biased region" description="Basic residues" evidence="8">
    <location>
        <begin position="96"/>
        <end position="105"/>
    </location>
</feature>
<gene>
    <name evidence="11" type="primary">LOC108671581</name>
</gene>
<dbReference type="FunFam" id="2.130.10.10:FF:000576">
    <property type="entry name" value="Ribosome biogenesis protein ERB1"/>
    <property type="match status" value="1"/>
</dbReference>
<dbReference type="OMA" id="MRPAKGE"/>
<dbReference type="GO" id="GO:0000466">
    <property type="term" value="P:maturation of 5.8S rRNA from tricistronic rRNA transcript (SSU-rRNA, 5.8S rRNA, LSU-rRNA)"/>
    <property type="evidence" value="ECO:0007669"/>
    <property type="project" value="UniProtKB-UniRule"/>
</dbReference>
<dbReference type="PANTHER" id="PTHR17605:SF0">
    <property type="entry name" value="RIBOSOME BIOGENESIS PROTEIN BOP1"/>
    <property type="match status" value="1"/>
</dbReference>
<keyword evidence="5 6" id="KW-0539">Nucleus</keyword>
<dbReference type="PROSITE" id="PS50294">
    <property type="entry name" value="WD_REPEATS_REGION"/>
    <property type="match status" value="2"/>
</dbReference>
<organism evidence="10 11">
    <name type="scientific">Hyalella azteca</name>
    <name type="common">Amphipod</name>
    <dbReference type="NCBI Taxonomy" id="294128"/>
    <lineage>
        <taxon>Eukaryota</taxon>
        <taxon>Metazoa</taxon>
        <taxon>Ecdysozoa</taxon>
        <taxon>Arthropoda</taxon>
        <taxon>Crustacea</taxon>
        <taxon>Multicrustacea</taxon>
        <taxon>Malacostraca</taxon>
        <taxon>Eumalacostraca</taxon>
        <taxon>Peracarida</taxon>
        <taxon>Amphipoda</taxon>
        <taxon>Senticaudata</taxon>
        <taxon>Talitrida</taxon>
        <taxon>Talitroidea</taxon>
        <taxon>Hyalellidae</taxon>
        <taxon>Hyalella</taxon>
    </lineage>
</organism>
<comment type="similarity">
    <text evidence="6">Belongs to the WD repeat BOP1/ERB1 family.</text>
</comment>
<dbReference type="Pfam" id="PF00400">
    <property type="entry name" value="WD40"/>
    <property type="match status" value="3"/>
</dbReference>
<feature type="compositionally biased region" description="Basic and acidic residues" evidence="8">
    <location>
        <begin position="65"/>
        <end position="76"/>
    </location>
</feature>
<evidence type="ECO:0000256" key="6">
    <source>
        <dbReference type="HAMAP-Rule" id="MF_03027"/>
    </source>
</evidence>
<dbReference type="GO" id="GO:0000463">
    <property type="term" value="P:maturation of LSU-rRNA from tricistronic rRNA transcript (SSU-rRNA, 5.8S rRNA, LSU-rRNA)"/>
    <property type="evidence" value="ECO:0007669"/>
    <property type="project" value="UniProtKB-UniRule"/>
</dbReference>
<dbReference type="InterPro" id="IPR015943">
    <property type="entry name" value="WD40/YVTN_repeat-like_dom_sf"/>
</dbReference>
<feature type="compositionally biased region" description="Acidic residues" evidence="8">
    <location>
        <begin position="210"/>
        <end position="219"/>
    </location>
</feature>
<evidence type="ECO:0000256" key="5">
    <source>
        <dbReference type="ARBA" id="ARBA00023242"/>
    </source>
</evidence>
<evidence type="ECO:0000259" key="9">
    <source>
        <dbReference type="SMART" id="SM01035"/>
    </source>
</evidence>
<dbReference type="InterPro" id="IPR001680">
    <property type="entry name" value="WD40_rpt"/>
</dbReference>
<dbReference type="GO" id="GO:0005654">
    <property type="term" value="C:nucleoplasm"/>
    <property type="evidence" value="ECO:0007669"/>
    <property type="project" value="UniProtKB-SubCell"/>
</dbReference>
<evidence type="ECO:0000313" key="10">
    <source>
        <dbReference type="Proteomes" id="UP000694843"/>
    </source>
</evidence>
<evidence type="ECO:0000256" key="3">
    <source>
        <dbReference type="ARBA" id="ARBA00022574"/>
    </source>
</evidence>
<dbReference type="GO" id="GO:0070545">
    <property type="term" value="C:PeBoW complex"/>
    <property type="evidence" value="ECO:0007669"/>
    <property type="project" value="TreeGrafter"/>
</dbReference>
<dbReference type="KEGG" id="hazt:108671581"/>
<feature type="compositionally biased region" description="Basic and acidic residues" evidence="8">
    <location>
        <begin position="118"/>
        <end position="130"/>
    </location>
</feature>
<evidence type="ECO:0000256" key="7">
    <source>
        <dbReference type="PROSITE-ProRule" id="PRU00221"/>
    </source>
</evidence>
<dbReference type="InterPro" id="IPR012953">
    <property type="entry name" value="BOP1_N_dom"/>
</dbReference>
<dbReference type="InterPro" id="IPR019775">
    <property type="entry name" value="WD40_repeat_CS"/>
</dbReference>
<feature type="repeat" description="WD" evidence="7">
    <location>
        <begin position="500"/>
        <end position="541"/>
    </location>
</feature>
<comment type="subcellular location">
    <subcellularLocation>
        <location evidence="6">Nucleus</location>
        <location evidence="6">Nucleolus</location>
    </subcellularLocation>
    <subcellularLocation>
        <location evidence="6">Nucleus</location>
        <location evidence="6">Nucleoplasm</location>
    </subcellularLocation>
</comment>
<dbReference type="GeneID" id="108671581"/>
<dbReference type="Gene3D" id="2.130.10.10">
    <property type="entry name" value="YVTN repeat-like/Quinoprotein amine dehydrogenase"/>
    <property type="match status" value="1"/>
</dbReference>
<keyword evidence="4" id="KW-0677">Repeat</keyword>
<dbReference type="PANTHER" id="PTHR17605">
    <property type="entry name" value="RIBOSOME BIOGENESIS PROTEIN BOP1 BLOCK OF PROLIFERATION 1 PROTEIN"/>
    <property type="match status" value="1"/>
</dbReference>
<evidence type="ECO:0000256" key="2">
    <source>
        <dbReference type="ARBA" id="ARBA00022552"/>
    </source>
</evidence>
<dbReference type="HAMAP" id="MF_03027">
    <property type="entry name" value="BOP1"/>
    <property type="match status" value="1"/>
</dbReference>
<dbReference type="RefSeq" id="XP_018014630.1">
    <property type="nucleotide sequence ID" value="XM_018159141.2"/>
</dbReference>
<evidence type="ECO:0000256" key="4">
    <source>
        <dbReference type="ARBA" id="ARBA00022737"/>
    </source>
</evidence>
<proteinExistence type="inferred from homology"/>
<keyword evidence="2 6" id="KW-0698">rRNA processing</keyword>
<protein>
    <recommendedName>
        <fullName evidence="6">Ribosome biogenesis protein BOP1 homolog</fullName>
    </recommendedName>
</protein>
<comment type="function">
    <text evidence="6">Required for maturation of ribosomal RNAs and formation of the large ribosomal subunit.</text>
</comment>
<feature type="domain" description="BOP1 N-terminal" evidence="9">
    <location>
        <begin position="234"/>
        <end position="493"/>
    </location>
</feature>
<evidence type="ECO:0000256" key="1">
    <source>
        <dbReference type="ARBA" id="ARBA00022517"/>
    </source>
</evidence>
<reference evidence="11" key="1">
    <citation type="submission" date="2025-08" db="UniProtKB">
        <authorList>
            <consortium name="RefSeq"/>
        </authorList>
    </citation>
    <scope>IDENTIFICATION</scope>
    <source>
        <tissue evidence="11">Whole organism</tissue>
    </source>
</reference>
<dbReference type="Proteomes" id="UP000694843">
    <property type="component" value="Unplaced"/>
</dbReference>
<keyword evidence="10" id="KW-1185">Reference proteome</keyword>
<dbReference type="SMART" id="SM01035">
    <property type="entry name" value="BOP1NT"/>
    <property type="match status" value="1"/>
</dbReference>
<dbReference type="PROSITE" id="PS00678">
    <property type="entry name" value="WD_REPEATS_1"/>
    <property type="match status" value="1"/>
</dbReference>
<dbReference type="GO" id="GO:0030687">
    <property type="term" value="C:preribosome, large subunit precursor"/>
    <property type="evidence" value="ECO:0007669"/>
    <property type="project" value="UniProtKB-UniRule"/>
</dbReference>